<reference evidence="1" key="1">
    <citation type="submission" date="2018-07" db="EMBL/GenBank/DDBJ databases">
        <authorList>
            <consortium name="Genoscope - CEA"/>
            <person name="William W."/>
        </authorList>
    </citation>
    <scope>NUCLEOTIDE SEQUENCE</scope>
    <source>
        <strain evidence="1">IK1</strain>
    </source>
</reference>
<evidence type="ECO:0000313" key="1">
    <source>
        <dbReference type="EMBL" id="VBB42876.1"/>
    </source>
</evidence>
<accession>A0A653A482</accession>
<organism evidence="1">
    <name type="scientific">Uncultured Desulfatiglans sp</name>
    <dbReference type="NCBI Taxonomy" id="1748965"/>
    <lineage>
        <taxon>Bacteria</taxon>
        <taxon>Pseudomonadati</taxon>
        <taxon>Thermodesulfobacteriota</taxon>
        <taxon>Desulfobacteria</taxon>
        <taxon>Desulfatiglandales</taxon>
        <taxon>Desulfatiglandaceae</taxon>
        <taxon>Desulfatiglans</taxon>
        <taxon>environmental samples</taxon>
    </lineage>
</organism>
<dbReference type="InterPro" id="IPR014942">
    <property type="entry name" value="AbiEii"/>
</dbReference>
<gene>
    <name evidence="1" type="ORF">TRIP_B230006</name>
</gene>
<dbReference type="AlphaFoldDB" id="A0A653A482"/>
<protein>
    <recommendedName>
        <fullName evidence="2">Nucleotidyl transferase AbiEii/AbiGii toxin family protein</fullName>
    </recommendedName>
</protein>
<dbReference type="EMBL" id="UPXX01000016">
    <property type="protein sequence ID" value="VBB42876.1"/>
    <property type="molecule type" value="Genomic_DNA"/>
</dbReference>
<dbReference type="Gene3D" id="3.10.450.620">
    <property type="entry name" value="JHP933, nucleotidyltransferase-like core domain"/>
    <property type="match status" value="1"/>
</dbReference>
<evidence type="ECO:0008006" key="2">
    <source>
        <dbReference type="Google" id="ProtNLM"/>
    </source>
</evidence>
<dbReference type="Pfam" id="PF08843">
    <property type="entry name" value="AbiEii"/>
    <property type="match status" value="1"/>
</dbReference>
<name>A0A653A482_UNCDX</name>
<proteinExistence type="predicted"/>
<sequence>MIPQRNISLLSNRLAKAGGRRIPEGVLERDYCLAWFLVGLARSPLREALAFKGGTALKRCYMGDYRFSEDLDFTLVKATSLETILAELEMISSEVHRTSGIIIRYSREDRKSHQNSHTFYLAYEGPLPGMTVKEVKVDITIEERLVLPLKERPVLKGYEEYEDLPDDATILVYSLEEILTEKVVALADRARNEPRDLYDVWYLMEPENMDLSALIPEISAKLEFRGRGLEGMGEEFGKKEARLKKLWQMRLANQMAELPHFEEVYRAVQRSFRNAGLV</sequence>